<dbReference type="SUPFAM" id="SSF81301">
    <property type="entry name" value="Nucleotidyltransferase"/>
    <property type="match status" value="1"/>
</dbReference>
<evidence type="ECO:0000259" key="1">
    <source>
        <dbReference type="Pfam" id="PF01909"/>
    </source>
</evidence>
<dbReference type="CDD" id="cd05403">
    <property type="entry name" value="NT_KNTase_like"/>
    <property type="match status" value="1"/>
</dbReference>
<protein>
    <submittedName>
        <fullName evidence="2">Nucleotidyltransferase domain-containing protein</fullName>
    </submittedName>
</protein>
<dbReference type="AlphaFoldDB" id="A0A418Y5V7"/>
<name>A0A418Y5V7_9BURK</name>
<dbReference type="InterPro" id="IPR002934">
    <property type="entry name" value="Polymerase_NTP_transf_dom"/>
</dbReference>
<gene>
    <name evidence="2" type="ORF">D3872_05345</name>
</gene>
<sequence length="206" mass="23133">MSSHIYAFGSICRGEITRGSDIDVLACIDSPDDRFDSEIFSVYTYDRLREMWTSGNPFAWHLATESTLLFSSDGTDFLKSLGVPKPYLDSRGDCEKFQILFSESLASLRQTSSSRVFNLSSIFLSIRNFATCYSLGAGIPMFSRRSAFAIDPPAPIDELSYSILERARILATRGIGADITGSEVDHVLPRLFPIDQWMRELLMEIK</sequence>
<dbReference type="GO" id="GO:0016779">
    <property type="term" value="F:nucleotidyltransferase activity"/>
    <property type="evidence" value="ECO:0007669"/>
    <property type="project" value="InterPro"/>
</dbReference>
<organism evidence="2 3">
    <name type="scientific">Massilia cavernae</name>
    <dbReference type="NCBI Taxonomy" id="2320864"/>
    <lineage>
        <taxon>Bacteria</taxon>
        <taxon>Pseudomonadati</taxon>
        <taxon>Pseudomonadota</taxon>
        <taxon>Betaproteobacteria</taxon>
        <taxon>Burkholderiales</taxon>
        <taxon>Oxalobacteraceae</taxon>
        <taxon>Telluria group</taxon>
        <taxon>Massilia</taxon>
    </lineage>
</organism>
<feature type="domain" description="Polymerase nucleotidyl transferase" evidence="1">
    <location>
        <begin position="5"/>
        <end position="38"/>
    </location>
</feature>
<dbReference type="EMBL" id="QYUP01000058">
    <property type="protein sequence ID" value="RJG22522.1"/>
    <property type="molecule type" value="Genomic_DNA"/>
</dbReference>
<reference evidence="2 3" key="1">
    <citation type="submission" date="2018-09" db="EMBL/GenBank/DDBJ databases">
        <authorList>
            <person name="Zhu H."/>
        </authorList>
    </citation>
    <scope>NUCLEOTIDE SEQUENCE [LARGE SCALE GENOMIC DNA]</scope>
    <source>
        <strain evidence="2 3">K1S02-61</strain>
    </source>
</reference>
<evidence type="ECO:0000313" key="2">
    <source>
        <dbReference type="EMBL" id="RJG22522.1"/>
    </source>
</evidence>
<dbReference type="InterPro" id="IPR043519">
    <property type="entry name" value="NT_sf"/>
</dbReference>
<keyword evidence="3" id="KW-1185">Reference proteome</keyword>
<dbReference type="RefSeq" id="WP_119809812.1">
    <property type="nucleotide sequence ID" value="NZ_QYUP01000058.1"/>
</dbReference>
<accession>A0A418Y5V7</accession>
<evidence type="ECO:0000313" key="3">
    <source>
        <dbReference type="Proteomes" id="UP000284006"/>
    </source>
</evidence>
<keyword evidence="2" id="KW-0808">Transferase</keyword>
<comment type="caution">
    <text evidence="2">The sequence shown here is derived from an EMBL/GenBank/DDBJ whole genome shotgun (WGS) entry which is preliminary data.</text>
</comment>
<dbReference type="OrthoDB" id="8447086at2"/>
<dbReference type="Pfam" id="PF01909">
    <property type="entry name" value="NTP_transf_2"/>
    <property type="match status" value="1"/>
</dbReference>
<dbReference type="Proteomes" id="UP000284006">
    <property type="component" value="Unassembled WGS sequence"/>
</dbReference>
<proteinExistence type="predicted"/>
<dbReference type="Gene3D" id="3.30.460.10">
    <property type="entry name" value="Beta Polymerase, domain 2"/>
    <property type="match status" value="1"/>
</dbReference>